<dbReference type="Gene3D" id="3.40.50.10540">
    <property type="entry name" value="Crotonobetainyl-coa:carnitine coa-transferase, domain 1"/>
    <property type="match status" value="1"/>
</dbReference>
<keyword evidence="1 2" id="KW-0808">Transferase</keyword>
<evidence type="ECO:0000256" key="1">
    <source>
        <dbReference type="ARBA" id="ARBA00022679"/>
    </source>
</evidence>
<dbReference type="EMBL" id="JAAOZC010000004">
    <property type="protein sequence ID" value="NIJ08488.1"/>
    <property type="molecule type" value="Genomic_DNA"/>
</dbReference>
<dbReference type="EC" id="2.8.3.16" evidence="2"/>
<proteinExistence type="predicted"/>
<dbReference type="Pfam" id="PF02515">
    <property type="entry name" value="CoA_transf_3"/>
    <property type="match status" value="1"/>
</dbReference>
<dbReference type="InterPro" id="IPR050483">
    <property type="entry name" value="CoA-transferase_III_domain"/>
</dbReference>
<dbReference type="SUPFAM" id="SSF89796">
    <property type="entry name" value="CoA-transferase family III (CaiB/BaiF)"/>
    <property type="match status" value="1"/>
</dbReference>
<keyword evidence="3" id="KW-1185">Reference proteome</keyword>
<name>A0ABX0TSJ6_9SPHN</name>
<dbReference type="PANTHER" id="PTHR48207">
    <property type="entry name" value="SUCCINATE--HYDROXYMETHYLGLUTARATE COA-TRANSFERASE"/>
    <property type="match status" value="1"/>
</dbReference>
<sequence length="399" mass="43807">MTSPLRGLRVLELSQFIAGPFAGLMLADLGAEVIKIERPDGGDPFRGFGTGAADNDRFAGYSHNFSAFNRNKRSVTIDLGTEPGRELLRDLVRKADVLLENYRPGVLDRMGLDYEALRQDNPGLIYCSISGFSEDGPYRDRPAYDAVGQAFSGILGTLLDPAKPRMRGPTITDQITGMQAAYGVLGALVERGRTGKGSRVEVSMLDASLYHMPDSFTALTQTGLEMASETRAAFSLTFAFRCQDGQLLAIQVSSTEKFWRALLKTIARTDLGDDSRFLDRPARIKNFSALVEELEPIFAAQPRQHWLDLLIAADVPCAPVNGIAEAMSDPEVVHAGLFHDVTHPRRGNLTMMHRAVRLDGEREDDPLPPPDLGEHTDAVLRSFDIAPERLAALRRQGVL</sequence>
<gene>
    <name evidence="2" type="ORF">FHS31_002105</name>
</gene>
<dbReference type="Proteomes" id="UP000727456">
    <property type="component" value="Unassembled WGS sequence"/>
</dbReference>
<evidence type="ECO:0000313" key="2">
    <source>
        <dbReference type="EMBL" id="NIJ08488.1"/>
    </source>
</evidence>
<dbReference type="RefSeq" id="WP_167073304.1">
    <property type="nucleotide sequence ID" value="NZ_JAAOZC010000004.1"/>
</dbReference>
<organism evidence="2 3">
    <name type="scientific">Sphingomonas vulcanisoli</name>
    <dbReference type="NCBI Taxonomy" id="1658060"/>
    <lineage>
        <taxon>Bacteria</taxon>
        <taxon>Pseudomonadati</taxon>
        <taxon>Pseudomonadota</taxon>
        <taxon>Alphaproteobacteria</taxon>
        <taxon>Sphingomonadales</taxon>
        <taxon>Sphingomonadaceae</taxon>
        <taxon>Sphingomonas</taxon>
    </lineage>
</organism>
<dbReference type="GO" id="GO:0033608">
    <property type="term" value="F:formyl-CoA transferase activity"/>
    <property type="evidence" value="ECO:0007669"/>
    <property type="project" value="UniProtKB-EC"/>
</dbReference>
<reference evidence="2 3" key="1">
    <citation type="submission" date="2020-03" db="EMBL/GenBank/DDBJ databases">
        <title>Genomic Encyclopedia of Type Strains, Phase III (KMG-III): the genomes of soil and plant-associated and newly described type strains.</title>
        <authorList>
            <person name="Whitman W."/>
        </authorList>
    </citation>
    <scope>NUCLEOTIDE SEQUENCE [LARGE SCALE GENOMIC DNA]</scope>
    <source>
        <strain evidence="2 3">CECT 8804</strain>
    </source>
</reference>
<dbReference type="InterPro" id="IPR023606">
    <property type="entry name" value="CoA-Trfase_III_dom_1_sf"/>
</dbReference>
<dbReference type="PANTHER" id="PTHR48207:SF3">
    <property type="entry name" value="SUCCINATE--HYDROXYMETHYLGLUTARATE COA-TRANSFERASE"/>
    <property type="match status" value="1"/>
</dbReference>
<dbReference type="Gene3D" id="3.30.1540.10">
    <property type="entry name" value="formyl-coa transferase, domain 3"/>
    <property type="match status" value="1"/>
</dbReference>
<accession>A0ABX0TSJ6</accession>
<comment type="caution">
    <text evidence="2">The sequence shown here is derived from an EMBL/GenBank/DDBJ whole genome shotgun (WGS) entry which is preliminary data.</text>
</comment>
<dbReference type="InterPro" id="IPR003673">
    <property type="entry name" value="CoA-Trfase_fam_III"/>
</dbReference>
<evidence type="ECO:0000313" key="3">
    <source>
        <dbReference type="Proteomes" id="UP000727456"/>
    </source>
</evidence>
<protein>
    <submittedName>
        <fullName evidence="2">Formyl-CoA transferase</fullName>
        <ecNumber evidence="2">2.8.3.16</ecNumber>
    </submittedName>
</protein>
<dbReference type="InterPro" id="IPR044855">
    <property type="entry name" value="CoA-Trfase_III_dom3_sf"/>
</dbReference>